<evidence type="ECO:0000313" key="5">
    <source>
        <dbReference type="Proteomes" id="UP000006701"/>
    </source>
</evidence>
<dbReference type="RefSeq" id="XP_001273798.1">
    <property type="nucleotide sequence ID" value="XM_001273797.1"/>
</dbReference>
<name>A1CCW5_ASPCL</name>
<dbReference type="Proteomes" id="UP000006701">
    <property type="component" value="Unassembled WGS sequence"/>
</dbReference>
<dbReference type="AlphaFoldDB" id="A1CCW5"/>
<reference evidence="4 5" key="1">
    <citation type="journal article" date="2008" name="PLoS Genet.">
        <title>Genomic islands in the pathogenic filamentous fungus Aspergillus fumigatus.</title>
        <authorList>
            <person name="Fedorova N.D."/>
            <person name="Khaldi N."/>
            <person name="Joardar V.S."/>
            <person name="Maiti R."/>
            <person name="Amedeo P."/>
            <person name="Anderson M.J."/>
            <person name="Crabtree J."/>
            <person name="Silva J.C."/>
            <person name="Badger J.H."/>
            <person name="Albarraq A."/>
            <person name="Angiuoli S."/>
            <person name="Bussey H."/>
            <person name="Bowyer P."/>
            <person name="Cotty P.J."/>
            <person name="Dyer P.S."/>
            <person name="Egan A."/>
            <person name="Galens K."/>
            <person name="Fraser-Liggett C.M."/>
            <person name="Haas B.J."/>
            <person name="Inman J.M."/>
            <person name="Kent R."/>
            <person name="Lemieux S."/>
            <person name="Malavazi I."/>
            <person name="Orvis J."/>
            <person name="Roemer T."/>
            <person name="Ronning C.M."/>
            <person name="Sundaram J.P."/>
            <person name="Sutton G."/>
            <person name="Turner G."/>
            <person name="Venter J.C."/>
            <person name="White O.R."/>
            <person name="Whitty B.R."/>
            <person name="Youngman P."/>
            <person name="Wolfe K.H."/>
            <person name="Goldman G.H."/>
            <person name="Wortman J.R."/>
            <person name="Jiang B."/>
            <person name="Denning D.W."/>
            <person name="Nierman W.C."/>
        </authorList>
    </citation>
    <scope>NUCLEOTIDE SEQUENCE [LARGE SCALE GENOMIC DNA]</scope>
    <source>
        <strain evidence="5">ATCC 1007 / CBS 513.65 / DSM 816 / NCTC 3887 / NRRL 1</strain>
    </source>
</reference>
<organism evidence="4 5">
    <name type="scientific">Aspergillus clavatus (strain ATCC 1007 / CBS 513.65 / DSM 816 / NCTC 3887 / NRRL 1 / QM 1276 / 107)</name>
    <dbReference type="NCBI Taxonomy" id="344612"/>
    <lineage>
        <taxon>Eukaryota</taxon>
        <taxon>Fungi</taxon>
        <taxon>Dikarya</taxon>
        <taxon>Ascomycota</taxon>
        <taxon>Pezizomycotina</taxon>
        <taxon>Eurotiomycetes</taxon>
        <taxon>Eurotiomycetidae</taxon>
        <taxon>Eurotiales</taxon>
        <taxon>Aspergillaceae</taxon>
        <taxon>Aspergillus</taxon>
        <taxon>Aspergillus subgen. Fumigati</taxon>
    </lineage>
</organism>
<dbReference type="InterPro" id="IPR002110">
    <property type="entry name" value="Ankyrin_rpt"/>
</dbReference>
<dbReference type="EMBL" id="DS027050">
    <property type="protein sequence ID" value="EAW12372.1"/>
    <property type="molecule type" value="Genomic_DNA"/>
</dbReference>
<dbReference type="InterPro" id="IPR050776">
    <property type="entry name" value="Ank_Repeat/CDKN_Inhibitor"/>
</dbReference>
<dbReference type="SMART" id="SM00248">
    <property type="entry name" value="ANK"/>
    <property type="match status" value="2"/>
</dbReference>
<dbReference type="GeneID" id="4705953"/>
<dbReference type="PROSITE" id="PS50088">
    <property type="entry name" value="ANK_REPEAT"/>
    <property type="match status" value="1"/>
</dbReference>
<protein>
    <submittedName>
        <fullName evidence="4">Uncharacterized protein</fullName>
    </submittedName>
</protein>
<sequence>MFNLAVINNNLDMVSLLLHGMDPNVLAIDWEKRHPALGYVAMTGCRELVSLLLRHGANMKAEDWSGWRRLHAACFAGETGTTRLLIESGADVHA</sequence>
<dbReference type="KEGG" id="act:ACLA_063390"/>
<dbReference type="Pfam" id="PF12796">
    <property type="entry name" value="Ank_2"/>
    <property type="match status" value="1"/>
</dbReference>
<dbReference type="STRING" id="344612.A1CCW5"/>
<evidence type="ECO:0000256" key="2">
    <source>
        <dbReference type="ARBA" id="ARBA00023043"/>
    </source>
</evidence>
<dbReference type="SUPFAM" id="SSF48403">
    <property type="entry name" value="Ankyrin repeat"/>
    <property type="match status" value="1"/>
</dbReference>
<feature type="repeat" description="ANK" evidence="3">
    <location>
        <begin position="65"/>
        <end position="94"/>
    </location>
</feature>
<dbReference type="OrthoDB" id="366390at2759"/>
<proteinExistence type="predicted"/>
<keyword evidence="5" id="KW-1185">Reference proteome</keyword>
<dbReference type="HOGENOM" id="CLU_2385734_0_0_1"/>
<accession>A1CCW5</accession>
<dbReference type="VEuPathDB" id="FungiDB:ACLA_063390"/>
<keyword evidence="1" id="KW-0677">Repeat</keyword>
<dbReference type="InterPro" id="IPR036770">
    <property type="entry name" value="Ankyrin_rpt-contain_sf"/>
</dbReference>
<evidence type="ECO:0000313" key="4">
    <source>
        <dbReference type="EMBL" id="EAW12372.1"/>
    </source>
</evidence>
<gene>
    <name evidence="4" type="ORF">ACLA_063390</name>
</gene>
<keyword evidence="2 3" id="KW-0040">ANK repeat</keyword>
<evidence type="ECO:0000256" key="1">
    <source>
        <dbReference type="ARBA" id="ARBA00022737"/>
    </source>
</evidence>
<evidence type="ECO:0000256" key="3">
    <source>
        <dbReference type="PROSITE-ProRule" id="PRU00023"/>
    </source>
</evidence>
<dbReference type="Gene3D" id="1.25.40.20">
    <property type="entry name" value="Ankyrin repeat-containing domain"/>
    <property type="match status" value="1"/>
</dbReference>
<dbReference type="PROSITE" id="PS50297">
    <property type="entry name" value="ANK_REP_REGION"/>
    <property type="match status" value="1"/>
</dbReference>
<dbReference type="PANTHER" id="PTHR24201">
    <property type="entry name" value="ANK_REP_REGION DOMAIN-CONTAINING PROTEIN"/>
    <property type="match status" value="1"/>
</dbReference>